<organism evidence="8 9">
    <name type="scientific">Encephalitozoon intestinalis (strain ATCC 50506)</name>
    <name type="common">Microsporidian parasite</name>
    <name type="synonym">Septata intestinalis</name>
    <dbReference type="NCBI Taxonomy" id="876142"/>
    <lineage>
        <taxon>Eukaryota</taxon>
        <taxon>Fungi</taxon>
        <taxon>Fungi incertae sedis</taxon>
        <taxon>Microsporidia</taxon>
        <taxon>Unikaryonidae</taxon>
        <taxon>Encephalitozoon</taxon>
    </lineage>
</organism>
<evidence type="ECO:0000256" key="1">
    <source>
        <dbReference type="ARBA" id="ARBA00004128"/>
    </source>
</evidence>
<keyword evidence="5 6" id="KW-0472">Membrane</keyword>
<dbReference type="Pfam" id="PF02656">
    <property type="entry name" value="DUF202"/>
    <property type="match status" value="1"/>
</dbReference>
<feature type="transmembrane region" description="Helical" evidence="6">
    <location>
        <begin position="546"/>
        <end position="564"/>
    </location>
</feature>
<dbReference type="VEuPathDB" id="MicrosporidiaDB:Eint_061380"/>
<evidence type="ECO:0000313" key="9">
    <source>
        <dbReference type="Proteomes" id="UP000002313"/>
    </source>
</evidence>
<evidence type="ECO:0000256" key="2">
    <source>
        <dbReference type="ARBA" id="ARBA00022554"/>
    </source>
</evidence>
<dbReference type="Gene3D" id="3.20.100.30">
    <property type="entry name" value="VTC, catalytic tunnel domain"/>
    <property type="match status" value="1"/>
</dbReference>
<dbReference type="Pfam" id="PF09359">
    <property type="entry name" value="VTC"/>
    <property type="match status" value="1"/>
</dbReference>
<evidence type="ECO:0000256" key="4">
    <source>
        <dbReference type="ARBA" id="ARBA00022989"/>
    </source>
</evidence>
<dbReference type="PANTHER" id="PTHR46140:SF1">
    <property type="entry name" value="VACUOLAR TRANSPORTER CHAPERONE COMPLEX SUBUNIT 4-RELATED"/>
    <property type="match status" value="1"/>
</dbReference>
<gene>
    <name evidence="8" type="ORF">Eint_061380</name>
</gene>
<dbReference type="InterPro" id="IPR018966">
    <property type="entry name" value="VTC_domain"/>
</dbReference>
<keyword evidence="3 6" id="KW-0812">Transmembrane</keyword>
<feature type="transmembrane region" description="Helical" evidence="6">
    <location>
        <begin position="519"/>
        <end position="539"/>
    </location>
</feature>
<dbReference type="InterPro" id="IPR004331">
    <property type="entry name" value="SPX_dom"/>
</dbReference>
<evidence type="ECO:0000259" key="7">
    <source>
        <dbReference type="PROSITE" id="PS51382"/>
    </source>
</evidence>
<comment type="subcellular location">
    <subcellularLocation>
        <location evidence="1">Vacuole membrane</location>
        <topology evidence="1">Multi-pass membrane protein</topology>
    </subcellularLocation>
</comment>
<dbReference type="GeneID" id="9697919"/>
<dbReference type="AlphaFoldDB" id="E0S7R4"/>
<evidence type="ECO:0000256" key="6">
    <source>
        <dbReference type="SAM" id="Phobius"/>
    </source>
</evidence>
<evidence type="ECO:0000256" key="3">
    <source>
        <dbReference type="ARBA" id="ARBA00022692"/>
    </source>
</evidence>
<dbReference type="GO" id="GO:0005774">
    <property type="term" value="C:vacuolar membrane"/>
    <property type="evidence" value="ECO:0007669"/>
    <property type="project" value="UniProtKB-SubCell"/>
</dbReference>
<evidence type="ECO:0000256" key="5">
    <source>
        <dbReference type="ARBA" id="ARBA00023136"/>
    </source>
</evidence>
<reference evidence="8 9" key="1">
    <citation type="journal article" date="2010" name="Nat. Commun.">
        <title>The complete sequence of the smallest known nuclear genome from the microsporidian Encephalitozoon intestinalis.</title>
        <authorList>
            <person name="Corradi N."/>
            <person name="Pombert J.-F."/>
            <person name="Farinelli L."/>
            <person name="Didier E.S."/>
            <person name="Keeling P.J."/>
        </authorList>
    </citation>
    <scope>NUCLEOTIDE SEQUENCE [LARGE SCALE GENOMIC DNA]</scope>
    <source>
        <strain evidence="8 9">ATCC 50506</strain>
    </source>
</reference>
<name>E0S7R4_ENCIT</name>
<dbReference type="InterPro" id="IPR042267">
    <property type="entry name" value="VTC_sf"/>
</dbReference>
<evidence type="ECO:0000313" key="8">
    <source>
        <dbReference type="EMBL" id="ADM11743.1"/>
    </source>
</evidence>
<dbReference type="HOGENOM" id="CLU_009308_1_0_1"/>
<dbReference type="InterPro" id="IPR003807">
    <property type="entry name" value="DUF202"/>
</dbReference>
<feature type="transmembrane region" description="Helical" evidence="6">
    <location>
        <begin position="584"/>
        <end position="604"/>
    </location>
</feature>
<dbReference type="Proteomes" id="UP000002313">
    <property type="component" value="Chromosome VI"/>
</dbReference>
<sequence length="611" mass="71865">MRFQKYLRRNVYAPYKYNYLDYENLREKFREKEFTSSDEDEFVKDLDSNIKRVFGFVESKHSEFVQRLKTLEKKSHREAKTKIKEMAEEMRHFAEFIRINVIGFKKLLKRHDKHTKYKLLPSYKPMLKGKIRSIEGLDELIYKASKISLKVSEMKKREVESNSTFIRRTDKYWVHKENLVPVKFYITQHLPIYVFTKNNDGKSPYSSWDKSSHDSCISSVYFDNVTFDLYSERLKKLHHSEAIRIRWYTSEDPEVVFVERKRHEDGWTGESSKKLRFMIKEKDVLKYINGEDVWEDVEKLNKNEDVRTLYEEIQSSIINRGLRPVVRTFYKRSAFQLPNDSSVRVSLDTDLCMIKECSDGEIADPTGPIRKWRRSDVGCDFPFRNVPKNEIVRFPHAILEIKTQSFDETNPKWIEELINGPLVEHVHKFSKYLHGCAVLYPFIQDIPYWLPQVTVDIRKDPFQPDVDKKSFKDTVLVDIPAESDPSNSEKLSPIEVHGKRISIPVRVEPKVFFANERTFLSWVQFAIFLGGIGSALLGLGDEKASLSGLILVIVAIIFSFYSLYLYLWRAKMIRMRDPGPYDDIYGPAVLVCVFLVAMGLSVFFKFPLKRV</sequence>
<accession>E0S7R4</accession>
<dbReference type="InterPro" id="IPR051572">
    <property type="entry name" value="VTC_Complex_Subunit"/>
</dbReference>
<protein>
    <submittedName>
        <fullName evidence="8">Polyphosphate synthetase Vtc4</fullName>
    </submittedName>
</protein>
<keyword evidence="4 6" id="KW-1133">Transmembrane helix</keyword>
<keyword evidence="9" id="KW-1185">Reference proteome</keyword>
<dbReference type="EMBL" id="CP001947">
    <property type="protein sequence ID" value="ADM11743.1"/>
    <property type="molecule type" value="Genomic_DNA"/>
</dbReference>
<dbReference type="CDD" id="cd07751">
    <property type="entry name" value="PolyPPase_VTC4_like"/>
    <property type="match status" value="1"/>
</dbReference>
<feature type="domain" description="SPX" evidence="7">
    <location>
        <begin position="1"/>
        <end position="125"/>
    </location>
</feature>
<dbReference type="KEGG" id="ein:Eint_061380"/>
<proteinExistence type="predicted"/>
<dbReference type="PANTHER" id="PTHR46140">
    <property type="entry name" value="VACUOLAR TRANSPORTER CHAPERONE 1-RELATED"/>
    <property type="match status" value="1"/>
</dbReference>
<dbReference type="GO" id="GO:0006799">
    <property type="term" value="P:polyphosphate biosynthetic process"/>
    <property type="evidence" value="ECO:0007669"/>
    <property type="project" value="UniProtKB-ARBA"/>
</dbReference>
<dbReference type="RefSeq" id="XP_003073103.1">
    <property type="nucleotide sequence ID" value="XM_003073057.1"/>
</dbReference>
<keyword evidence="2" id="KW-0926">Vacuole</keyword>
<reference evidence="8 9" key="2">
    <citation type="journal article" date="2012" name="Proc. Natl. Acad. Sci. U.S.A.">
        <title>Gain and loss of multiple functionally related, horizontally transferred genes in the reduced genomes of two microsporidian parasites.</title>
        <authorList>
            <person name="Pombert J.-F."/>
            <person name="Selman M."/>
            <person name="Burki F."/>
            <person name="Bardell F.T."/>
            <person name="Farinelli L."/>
            <person name="Solter L.F."/>
            <person name="Whitman D.W."/>
            <person name="Weiss L.M."/>
            <person name="Corradi N."/>
            <person name="Keeling P.J."/>
        </authorList>
    </citation>
    <scope>NUCLEOTIDE SEQUENCE [LARGE SCALE GENOMIC DNA]</scope>
    <source>
        <strain evidence="8 9">ATCC 50506</strain>
    </source>
</reference>
<dbReference type="PROSITE" id="PS51382">
    <property type="entry name" value="SPX"/>
    <property type="match status" value="1"/>
</dbReference>
<dbReference type="OrthoDB" id="2243669at2759"/>